<evidence type="ECO:0000313" key="2">
    <source>
        <dbReference type="Proteomes" id="UP000236370"/>
    </source>
</evidence>
<dbReference type="EMBL" id="NBAG03000430">
    <property type="protein sequence ID" value="PNI25719.1"/>
    <property type="molecule type" value="Genomic_DNA"/>
</dbReference>
<comment type="caution">
    <text evidence="1">The sequence shown here is derived from an EMBL/GenBank/DDBJ whole genome shotgun (WGS) entry which is preliminary data.</text>
</comment>
<accession>A0A2J8JSI4</accession>
<gene>
    <name evidence="1" type="ORF">CK820_G0044903</name>
</gene>
<organism evidence="1 2">
    <name type="scientific">Pan troglodytes</name>
    <name type="common">Chimpanzee</name>
    <dbReference type="NCBI Taxonomy" id="9598"/>
    <lineage>
        <taxon>Eukaryota</taxon>
        <taxon>Metazoa</taxon>
        <taxon>Chordata</taxon>
        <taxon>Craniata</taxon>
        <taxon>Vertebrata</taxon>
        <taxon>Euteleostomi</taxon>
        <taxon>Mammalia</taxon>
        <taxon>Eutheria</taxon>
        <taxon>Euarchontoglires</taxon>
        <taxon>Primates</taxon>
        <taxon>Haplorrhini</taxon>
        <taxon>Catarrhini</taxon>
        <taxon>Hominidae</taxon>
        <taxon>Pan</taxon>
    </lineage>
</organism>
<sequence length="49" mass="5690">MQASPIRIPTVSNDIDWDFCFRMPPSSGQETCYVSQEYTVDLEGKYDLR</sequence>
<proteinExistence type="predicted"/>
<dbReference type="AlphaFoldDB" id="A0A2J8JSI4"/>
<protein>
    <submittedName>
        <fullName evidence="1">TTC23L isoform 6</fullName>
    </submittedName>
</protein>
<dbReference type="Proteomes" id="UP000236370">
    <property type="component" value="Unassembled WGS sequence"/>
</dbReference>
<name>A0A2J8JSI4_PANTR</name>
<evidence type="ECO:0000313" key="1">
    <source>
        <dbReference type="EMBL" id="PNI25719.1"/>
    </source>
</evidence>
<reference evidence="1 2" key="1">
    <citation type="submission" date="2017-12" db="EMBL/GenBank/DDBJ databases">
        <title>High-resolution comparative analysis of great ape genomes.</title>
        <authorList>
            <person name="Pollen A."/>
            <person name="Hastie A."/>
            <person name="Hormozdiari F."/>
            <person name="Dougherty M."/>
            <person name="Liu R."/>
            <person name="Chaisson M."/>
            <person name="Hoppe E."/>
            <person name="Hill C."/>
            <person name="Pang A."/>
            <person name="Hillier L."/>
            <person name="Baker C."/>
            <person name="Armstrong J."/>
            <person name="Shendure J."/>
            <person name="Paten B."/>
            <person name="Wilson R."/>
            <person name="Chao H."/>
            <person name="Schneider V."/>
            <person name="Ventura M."/>
            <person name="Kronenberg Z."/>
            <person name="Murali S."/>
            <person name="Gordon D."/>
            <person name="Cantsilieris S."/>
            <person name="Munson K."/>
            <person name="Nelson B."/>
            <person name="Raja A."/>
            <person name="Underwood J."/>
            <person name="Diekhans M."/>
            <person name="Fiddes I."/>
            <person name="Haussler D."/>
            <person name="Eichler E."/>
        </authorList>
    </citation>
    <scope>NUCLEOTIDE SEQUENCE [LARGE SCALE GENOMIC DNA]</scope>
    <source>
        <strain evidence="1">Yerkes chimp pedigree #C0471</strain>
    </source>
</reference>